<feature type="region of interest" description="Disordered" evidence="1">
    <location>
        <begin position="276"/>
        <end position="357"/>
    </location>
</feature>
<dbReference type="EMBL" id="CALNXK010000065">
    <property type="protein sequence ID" value="CAH3140921.1"/>
    <property type="molecule type" value="Genomic_DNA"/>
</dbReference>
<dbReference type="PANTHER" id="PTHR24637:SF421">
    <property type="entry name" value="CUTICLE COLLAGEN DPY-2"/>
    <property type="match status" value="1"/>
</dbReference>
<dbReference type="Proteomes" id="UP001159405">
    <property type="component" value="Unassembled WGS sequence"/>
</dbReference>
<sequence>MQRQVKTQEQPRFELTTADGTHLYMNAGSEGNESSLATQKPKLRSATAGEAHGEKIVEIRQLVMNSDVVKMQENPQYEKTHITEHVSKMKGNDSTEWLTTVKASTKPKSRRASTGKAEKEKNPRELPGQKISQLYDGGIYEVIANNNNDIPVKQAAGGDEQPDKVYDTLNVLAQTMQQQMDLFRRTMCQMTLLLVITLLTAAVSLSLIIQATTSEKWAHQTPSPAGPSDGGLTKCLETVYIHKIKELTDSLNITRRQLDDVRSEVARQKSTIAEGFNCSRCMGPPGPPGQQGPTGPPGAAGLQGRQGPRGPRGFNGSQGSQGVPGPQGPMGPPGWNGSELAPQGPPGPPGKPGAGNLTLCQYRFKKETAQTAGDAADSVVQLREDEHPGWKILAAICSTERGAEYVFKDGLLVPNTTVLIYSCHCKGKARLFVTGPRNMLCVIHYWMCPIIS</sequence>
<organism evidence="3 4">
    <name type="scientific">Porites lobata</name>
    <dbReference type="NCBI Taxonomy" id="104759"/>
    <lineage>
        <taxon>Eukaryota</taxon>
        <taxon>Metazoa</taxon>
        <taxon>Cnidaria</taxon>
        <taxon>Anthozoa</taxon>
        <taxon>Hexacorallia</taxon>
        <taxon>Scleractinia</taxon>
        <taxon>Fungiina</taxon>
        <taxon>Poritidae</taxon>
        <taxon>Porites</taxon>
    </lineage>
</organism>
<dbReference type="InterPro" id="IPR008160">
    <property type="entry name" value="Collagen"/>
</dbReference>
<gene>
    <name evidence="3" type="ORF">PLOB_00041444</name>
</gene>
<keyword evidence="2" id="KW-0472">Membrane</keyword>
<feature type="region of interest" description="Disordered" evidence="1">
    <location>
        <begin position="1"/>
        <end position="51"/>
    </location>
</feature>
<dbReference type="PANTHER" id="PTHR24637">
    <property type="entry name" value="COLLAGEN"/>
    <property type="match status" value="1"/>
</dbReference>
<feature type="compositionally biased region" description="Low complexity" evidence="1">
    <location>
        <begin position="297"/>
        <end position="324"/>
    </location>
</feature>
<keyword evidence="2" id="KW-1133">Transmembrane helix</keyword>
<evidence type="ECO:0000313" key="3">
    <source>
        <dbReference type="EMBL" id="CAH3140921.1"/>
    </source>
</evidence>
<comment type="caution">
    <text evidence="3">The sequence shown here is derived from an EMBL/GenBank/DDBJ whole genome shotgun (WGS) entry which is preliminary data.</text>
</comment>
<feature type="compositionally biased region" description="Polar residues" evidence="1">
    <location>
        <begin position="29"/>
        <end position="38"/>
    </location>
</feature>
<feature type="region of interest" description="Disordered" evidence="1">
    <location>
        <begin position="103"/>
        <end position="127"/>
    </location>
</feature>
<keyword evidence="2" id="KW-0812">Transmembrane</keyword>
<keyword evidence="4" id="KW-1185">Reference proteome</keyword>
<proteinExistence type="predicted"/>
<reference evidence="3 4" key="1">
    <citation type="submission" date="2022-05" db="EMBL/GenBank/DDBJ databases">
        <authorList>
            <consortium name="Genoscope - CEA"/>
            <person name="William W."/>
        </authorList>
    </citation>
    <scope>NUCLEOTIDE SEQUENCE [LARGE SCALE GENOMIC DNA]</scope>
</reference>
<feature type="compositionally biased region" description="Pro residues" evidence="1">
    <location>
        <begin position="284"/>
        <end position="296"/>
    </location>
</feature>
<name>A0ABN8PCC6_9CNID</name>
<accession>A0ABN8PCC6</accession>
<evidence type="ECO:0000256" key="1">
    <source>
        <dbReference type="SAM" id="MobiDB-lite"/>
    </source>
</evidence>
<protein>
    <submittedName>
        <fullName evidence="3">Uncharacterized protein</fullName>
    </submittedName>
</protein>
<dbReference type="Pfam" id="PF01391">
    <property type="entry name" value="Collagen"/>
    <property type="match status" value="1"/>
</dbReference>
<evidence type="ECO:0000313" key="4">
    <source>
        <dbReference type="Proteomes" id="UP001159405"/>
    </source>
</evidence>
<feature type="transmembrane region" description="Helical" evidence="2">
    <location>
        <begin position="190"/>
        <end position="209"/>
    </location>
</feature>
<evidence type="ECO:0000256" key="2">
    <source>
        <dbReference type="SAM" id="Phobius"/>
    </source>
</evidence>
<feature type="compositionally biased region" description="Polar residues" evidence="1">
    <location>
        <begin position="1"/>
        <end position="10"/>
    </location>
</feature>